<keyword evidence="3 11" id="KW-0813">Transport</keyword>
<gene>
    <name evidence="12" type="ORF">CXG81DRAFT_27780</name>
</gene>
<keyword evidence="10" id="KW-0472">Membrane</keyword>
<keyword evidence="4 11" id="KW-0679">Respiratory chain</keyword>
<dbReference type="PANTHER" id="PTHR12119:SF2">
    <property type="entry name" value="CYTOCHROME B-C1 COMPLEX SUBUNIT 8"/>
    <property type="match status" value="1"/>
</dbReference>
<dbReference type="InterPro" id="IPR036642">
    <property type="entry name" value="Cyt_bc1_su8_sf"/>
</dbReference>
<keyword evidence="5" id="KW-0812">Transmembrane</keyword>
<dbReference type="InterPro" id="IPR004205">
    <property type="entry name" value="Cyt_bc1_su8"/>
</dbReference>
<protein>
    <recommendedName>
        <fullName evidence="11">Cytochrome b-c1 complex subunit 8</fullName>
    </recommendedName>
    <alternativeName>
        <fullName evidence="11">Complex III subunit 8</fullName>
    </alternativeName>
</protein>
<proteinExistence type="inferred from homology"/>
<dbReference type="GO" id="GO:0006122">
    <property type="term" value="P:mitochondrial electron transport, ubiquinol to cytochrome c"/>
    <property type="evidence" value="ECO:0007669"/>
    <property type="project" value="UniProtKB-UniRule"/>
</dbReference>
<dbReference type="OrthoDB" id="6683853at2759"/>
<evidence type="ECO:0000256" key="10">
    <source>
        <dbReference type="ARBA" id="ARBA00023136"/>
    </source>
</evidence>
<dbReference type="EMBL" id="ML014283">
    <property type="protein sequence ID" value="RKO99461.1"/>
    <property type="molecule type" value="Genomic_DNA"/>
</dbReference>
<keyword evidence="13" id="KW-1185">Reference proteome</keyword>
<dbReference type="Pfam" id="PF02939">
    <property type="entry name" value="UcrQ"/>
    <property type="match status" value="1"/>
</dbReference>
<organism evidence="12 13">
    <name type="scientific">Caulochytrium protostelioides</name>
    <dbReference type="NCBI Taxonomy" id="1555241"/>
    <lineage>
        <taxon>Eukaryota</taxon>
        <taxon>Fungi</taxon>
        <taxon>Fungi incertae sedis</taxon>
        <taxon>Chytridiomycota</taxon>
        <taxon>Chytridiomycota incertae sedis</taxon>
        <taxon>Chytridiomycetes</taxon>
        <taxon>Caulochytriales</taxon>
        <taxon>Caulochytriaceae</taxon>
        <taxon>Caulochytrium</taxon>
    </lineage>
</organism>
<evidence type="ECO:0000256" key="6">
    <source>
        <dbReference type="ARBA" id="ARBA00022792"/>
    </source>
</evidence>
<keyword evidence="8" id="KW-1133">Transmembrane helix</keyword>
<keyword evidence="7 11" id="KW-0249">Electron transport</keyword>
<reference evidence="13" key="1">
    <citation type="journal article" date="2018" name="Nat. Microbiol.">
        <title>Leveraging single-cell genomics to expand the fungal tree of life.</title>
        <authorList>
            <person name="Ahrendt S.R."/>
            <person name="Quandt C.A."/>
            <person name="Ciobanu D."/>
            <person name="Clum A."/>
            <person name="Salamov A."/>
            <person name="Andreopoulos B."/>
            <person name="Cheng J.F."/>
            <person name="Woyke T."/>
            <person name="Pelin A."/>
            <person name="Henrissat B."/>
            <person name="Reynolds N.K."/>
            <person name="Benny G.L."/>
            <person name="Smith M.E."/>
            <person name="James T.Y."/>
            <person name="Grigoriev I.V."/>
        </authorList>
    </citation>
    <scope>NUCLEOTIDE SEQUENCE [LARGE SCALE GENOMIC DNA]</scope>
    <source>
        <strain evidence="13">ATCC 52028</strain>
    </source>
</reference>
<dbReference type="GO" id="GO:0005743">
    <property type="term" value="C:mitochondrial inner membrane"/>
    <property type="evidence" value="ECO:0007669"/>
    <property type="project" value="UniProtKB-SubCell"/>
</dbReference>
<comment type="subcellular location">
    <subcellularLocation>
        <location evidence="1 11">Mitochondrion inner membrane</location>
        <topology evidence="1 11">Single-pass membrane protein</topology>
    </subcellularLocation>
</comment>
<evidence type="ECO:0000256" key="5">
    <source>
        <dbReference type="ARBA" id="ARBA00022692"/>
    </source>
</evidence>
<evidence type="ECO:0000256" key="8">
    <source>
        <dbReference type="ARBA" id="ARBA00022989"/>
    </source>
</evidence>
<dbReference type="AlphaFoldDB" id="A0A4P9X377"/>
<comment type="similarity">
    <text evidence="2 11">Belongs to the UQCRQ/QCR8 family.</text>
</comment>
<evidence type="ECO:0000313" key="13">
    <source>
        <dbReference type="Proteomes" id="UP000274922"/>
    </source>
</evidence>
<name>A0A4P9X377_9FUNG</name>
<dbReference type="Gene3D" id="1.20.5.210">
    <property type="entry name" value="Cytochrome b-c1 complex subunit 8"/>
    <property type="match status" value="1"/>
</dbReference>
<evidence type="ECO:0000256" key="4">
    <source>
        <dbReference type="ARBA" id="ARBA00022660"/>
    </source>
</evidence>
<evidence type="ECO:0000256" key="2">
    <source>
        <dbReference type="ARBA" id="ARBA00007668"/>
    </source>
</evidence>
<dbReference type="GO" id="GO:0045275">
    <property type="term" value="C:respiratory chain complex III"/>
    <property type="evidence" value="ECO:0007669"/>
    <property type="project" value="UniProtKB-UniRule"/>
</dbReference>
<dbReference type="SUPFAM" id="SSF81508">
    <property type="entry name" value="Ubiquinone-binding protein QP-C of cytochrome bc1 complex (Ubiquinol-cytochrome c reductase)"/>
    <property type="match status" value="1"/>
</dbReference>
<evidence type="ECO:0000256" key="1">
    <source>
        <dbReference type="ARBA" id="ARBA00004434"/>
    </source>
</evidence>
<dbReference type="PANTHER" id="PTHR12119">
    <property type="entry name" value="UBIQUINOL-CYTOCHROME C REDUCTASE COMPLEX UBIQUINONE-BINDING PROTEIN QP-C"/>
    <property type="match status" value="1"/>
</dbReference>
<dbReference type="Proteomes" id="UP000274922">
    <property type="component" value="Unassembled WGS sequence"/>
</dbReference>
<evidence type="ECO:0000256" key="3">
    <source>
        <dbReference type="ARBA" id="ARBA00022448"/>
    </source>
</evidence>
<evidence type="ECO:0000256" key="11">
    <source>
        <dbReference type="RuleBase" id="RU368118"/>
    </source>
</evidence>
<accession>A0A4P9X377</accession>
<keyword evidence="6 11" id="KW-0999">Mitochondrion inner membrane</keyword>
<sequence length="88" mass="9863">MTAPAPVMPHHKVNGFIKYGTSPHHLKPFAGALNPGVPKFVRLALRQAAWYGPPLLFFYGLKSWADSKFEYYSRKEYLLSPEGRAATA</sequence>
<evidence type="ECO:0000313" key="12">
    <source>
        <dbReference type="EMBL" id="RKO99461.1"/>
    </source>
</evidence>
<evidence type="ECO:0000256" key="9">
    <source>
        <dbReference type="ARBA" id="ARBA00023128"/>
    </source>
</evidence>
<comment type="subunit">
    <text evidence="11">Component of the ubiquinol-cytochrome c oxidoreductase (cytochrome b-c1 complex, complex III, CIII), a multisubunit enzyme composed of 3 respiratory subunits cytochrome b, cytochrome c1 and Rieske protein, 2 core protein subunits, and additional low-molecular weight protein subunits. The complex exists as an obligatory dimer and forms supercomplexes (SCs) in the inner mitochondrial membrane with cytochrome c oxidase (complex IV, CIV).</text>
</comment>
<evidence type="ECO:0000256" key="7">
    <source>
        <dbReference type="ARBA" id="ARBA00022982"/>
    </source>
</evidence>
<comment type="function">
    <text evidence="11">Component of the ubiquinol-cytochrome c oxidoreductase, a multisubunit transmembrane complex that is part of the mitochondrial electron transport chain which drives oxidative phosphorylation. The complex plays an important role in the uptake of multiple carbon sources present in different host niches.</text>
</comment>
<keyword evidence="9 11" id="KW-0496">Mitochondrion</keyword>